<reference evidence="3" key="1">
    <citation type="submission" date="2023-03" db="EMBL/GenBank/DDBJ databases">
        <authorList>
            <person name="Shen W."/>
            <person name="Cai J."/>
        </authorList>
    </citation>
    <scope>NUCLEOTIDE SEQUENCE</scope>
    <source>
        <strain evidence="3">P69-2</strain>
    </source>
</reference>
<keyword evidence="1 3" id="KW-0808">Transferase</keyword>
<dbReference type="Pfam" id="PF00534">
    <property type="entry name" value="Glycos_transf_1"/>
    <property type="match status" value="1"/>
</dbReference>
<dbReference type="Gene3D" id="3.40.50.2000">
    <property type="entry name" value="Glycogen Phosphorylase B"/>
    <property type="match status" value="2"/>
</dbReference>
<evidence type="ECO:0000313" key="4">
    <source>
        <dbReference type="Proteomes" id="UP001180842"/>
    </source>
</evidence>
<proteinExistence type="predicted"/>
<gene>
    <name evidence="3" type="ORF">P7H00_08830</name>
</gene>
<evidence type="ECO:0000313" key="3">
    <source>
        <dbReference type="EMBL" id="MDT2737232.1"/>
    </source>
</evidence>
<name>A0AAE4I320_9ENTE</name>
<dbReference type="Proteomes" id="UP001180842">
    <property type="component" value="Unassembled WGS sequence"/>
</dbReference>
<accession>A0AAE4I320</accession>
<dbReference type="AlphaFoldDB" id="A0AAE4I320"/>
<dbReference type="PANTHER" id="PTHR46401">
    <property type="entry name" value="GLYCOSYLTRANSFERASE WBBK-RELATED"/>
    <property type="match status" value="1"/>
</dbReference>
<sequence length="381" mass="43965">MNIGFVSDSFPMGGLARAVTEIGNAIEEENYCSFYLSAIGDSSNYYDIPKSKLTIPKLKIKETELEKNIDKLRKFIEMKLNDNKVDLSRYLIKQCDNITEFIRERDLDCLIICRYDLSFLVKKIKLEFPNLKVLVWIHGPVEIYTQKKERKKYLSYYIQNLSKCDYVICLTEFDITELKKFGISGTKIYNSVPFKRIDSPYSSTKDNSILCVSRLDIRDKGIDSLVKLADALPIGWKVKLVGSGDKNEMEQFNTLLSKMRNRNKLIFLGSKNSLELEEIYLKSNFFISPSLYEGFGLTLIEAMNFGLPVVSFMTSGAKEITNDGEFGILVKDFSVDAMINECLDLIKDSKRIKKYSNLSYSRSEIFNLENVRKQWVELLER</sequence>
<dbReference type="PANTHER" id="PTHR46401:SF2">
    <property type="entry name" value="GLYCOSYLTRANSFERASE WBBK-RELATED"/>
    <property type="match status" value="1"/>
</dbReference>
<protein>
    <submittedName>
        <fullName evidence="3">Glycosyltransferase</fullName>
        <ecNumber evidence="3">2.4.-.-</ecNumber>
    </submittedName>
</protein>
<organism evidence="3 4">
    <name type="scientific">Enterococcus pseudoavium</name>
    <dbReference type="NCBI Taxonomy" id="44007"/>
    <lineage>
        <taxon>Bacteria</taxon>
        <taxon>Bacillati</taxon>
        <taxon>Bacillota</taxon>
        <taxon>Bacilli</taxon>
        <taxon>Lactobacillales</taxon>
        <taxon>Enterococcaceae</taxon>
        <taxon>Enterococcus</taxon>
    </lineage>
</organism>
<evidence type="ECO:0000256" key="1">
    <source>
        <dbReference type="ARBA" id="ARBA00022679"/>
    </source>
</evidence>
<dbReference type="RefSeq" id="WP_311797082.1">
    <property type="nucleotide sequence ID" value="NZ_JARQAI010000011.1"/>
</dbReference>
<evidence type="ECO:0000259" key="2">
    <source>
        <dbReference type="Pfam" id="PF00534"/>
    </source>
</evidence>
<dbReference type="SUPFAM" id="SSF53756">
    <property type="entry name" value="UDP-Glycosyltransferase/glycogen phosphorylase"/>
    <property type="match status" value="1"/>
</dbReference>
<feature type="domain" description="Glycosyl transferase family 1" evidence="2">
    <location>
        <begin position="203"/>
        <end position="357"/>
    </location>
</feature>
<keyword evidence="3" id="KW-0328">Glycosyltransferase</keyword>
<dbReference type="EC" id="2.4.-.-" evidence="3"/>
<dbReference type="GO" id="GO:0016757">
    <property type="term" value="F:glycosyltransferase activity"/>
    <property type="evidence" value="ECO:0007669"/>
    <property type="project" value="UniProtKB-KW"/>
</dbReference>
<comment type="caution">
    <text evidence="3">The sequence shown here is derived from an EMBL/GenBank/DDBJ whole genome shotgun (WGS) entry which is preliminary data.</text>
</comment>
<dbReference type="InterPro" id="IPR001296">
    <property type="entry name" value="Glyco_trans_1"/>
</dbReference>
<dbReference type="EMBL" id="JARQAI010000011">
    <property type="protein sequence ID" value="MDT2737232.1"/>
    <property type="molecule type" value="Genomic_DNA"/>
</dbReference>